<keyword evidence="1" id="KW-0732">Signal</keyword>
<proteinExistence type="predicted"/>
<name>A0ABV8PRK5_9BACT</name>
<dbReference type="Proteomes" id="UP001595906">
    <property type="component" value="Unassembled WGS sequence"/>
</dbReference>
<reference evidence="4" key="1">
    <citation type="journal article" date="2019" name="Int. J. Syst. Evol. Microbiol.">
        <title>The Global Catalogue of Microorganisms (GCM) 10K type strain sequencing project: providing services to taxonomists for standard genome sequencing and annotation.</title>
        <authorList>
            <consortium name="The Broad Institute Genomics Platform"/>
            <consortium name="The Broad Institute Genome Sequencing Center for Infectious Disease"/>
            <person name="Wu L."/>
            <person name="Ma J."/>
        </authorList>
    </citation>
    <scope>NUCLEOTIDE SEQUENCE [LARGE SCALE GENOMIC DNA]</scope>
    <source>
        <strain evidence="4">CECT 8010</strain>
    </source>
</reference>
<dbReference type="InterPro" id="IPR045916">
    <property type="entry name" value="DUF5777"/>
</dbReference>
<feature type="signal peptide" evidence="1">
    <location>
        <begin position="1"/>
        <end position="21"/>
    </location>
</feature>
<feature type="domain" description="DUF5777" evidence="2">
    <location>
        <begin position="44"/>
        <end position="287"/>
    </location>
</feature>
<accession>A0ABV8PRK5</accession>
<dbReference type="EMBL" id="JBHSDC010000002">
    <property type="protein sequence ID" value="MFC4230788.1"/>
    <property type="molecule type" value="Genomic_DNA"/>
</dbReference>
<evidence type="ECO:0000313" key="3">
    <source>
        <dbReference type="EMBL" id="MFC4230788.1"/>
    </source>
</evidence>
<gene>
    <name evidence="3" type="ORF">ACFOW1_02725</name>
</gene>
<protein>
    <submittedName>
        <fullName evidence="3">DUF5777 family beta-barrel protein</fullName>
    </submittedName>
</protein>
<evidence type="ECO:0000256" key="1">
    <source>
        <dbReference type="SAM" id="SignalP"/>
    </source>
</evidence>
<dbReference type="RefSeq" id="WP_379012173.1">
    <property type="nucleotide sequence ID" value="NZ_JBHSDC010000002.1"/>
</dbReference>
<comment type="caution">
    <text evidence="3">The sequence shown here is derived from an EMBL/GenBank/DDBJ whole genome shotgun (WGS) entry which is preliminary data.</text>
</comment>
<dbReference type="Pfam" id="PF19089">
    <property type="entry name" value="DUF5777"/>
    <property type="match status" value="1"/>
</dbReference>
<evidence type="ECO:0000259" key="2">
    <source>
        <dbReference type="Pfam" id="PF19089"/>
    </source>
</evidence>
<keyword evidence="4" id="KW-1185">Reference proteome</keyword>
<feature type="chain" id="PRO_5046202386" evidence="1">
    <location>
        <begin position="22"/>
        <end position="296"/>
    </location>
</feature>
<sequence>MKTIQNILALLLASASIQIVAAQEVDLFKTVDSTKQKEYVEATFKSTHLINGHSIETTKAGLLDFRISHRFGLLNSGSYNAFGLDNATERLGLDYGITNNIGIGIGRSTFLKQMDGFLKVKLLRQSTGPNASPISITGLASVIIKTLKDSDPSLKYTTSDKTSYAYQLIIARKFSSSTSVQLMPTIVHYNIVPLANDPNDLYSLGIGARQKISKRLSITAEYYYQFNQFSGYYNSVAVGVDIETGGHVFQLHFTNSTGLTENTFITQTSGKWGNGDIHFGFNISRVFKIKKQKLSL</sequence>
<evidence type="ECO:0000313" key="4">
    <source>
        <dbReference type="Proteomes" id="UP001595906"/>
    </source>
</evidence>
<organism evidence="3 4">
    <name type="scientific">Parasediminibacterium paludis</name>
    <dbReference type="NCBI Taxonomy" id="908966"/>
    <lineage>
        <taxon>Bacteria</taxon>
        <taxon>Pseudomonadati</taxon>
        <taxon>Bacteroidota</taxon>
        <taxon>Chitinophagia</taxon>
        <taxon>Chitinophagales</taxon>
        <taxon>Chitinophagaceae</taxon>
        <taxon>Parasediminibacterium</taxon>
    </lineage>
</organism>